<feature type="compositionally biased region" description="Basic and acidic residues" evidence="1">
    <location>
        <begin position="234"/>
        <end position="251"/>
    </location>
</feature>
<dbReference type="RefSeq" id="XP_500534.2">
    <property type="nucleotide sequence ID" value="XM_500534.2"/>
</dbReference>
<dbReference type="VEuPathDB" id="FungiDB:YALI0_B05544g"/>
<proteinExistence type="predicted"/>
<feature type="region of interest" description="Disordered" evidence="1">
    <location>
        <begin position="219"/>
        <end position="306"/>
    </location>
</feature>
<organism evidence="2 3">
    <name type="scientific">Yarrowia lipolytica</name>
    <name type="common">Candida lipolytica</name>
    <dbReference type="NCBI Taxonomy" id="4952"/>
    <lineage>
        <taxon>Eukaryota</taxon>
        <taxon>Fungi</taxon>
        <taxon>Dikarya</taxon>
        <taxon>Ascomycota</taxon>
        <taxon>Saccharomycotina</taxon>
        <taxon>Dipodascomycetes</taxon>
        <taxon>Dipodascales</taxon>
        <taxon>Dipodascales incertae sedis</taxon>
        <taxon>Yarrowia</taxon>
    </lineage>
</organism>
<feature type="compositionally biased region" description="Low complexity" evidence="1">
    <location>
        <begin position="281"/>
        <end position="291"/>
    </location>
</feature>
<sequence length="401" mass="43053">MLKPTYIEPAPYKLEELTIDHNVPHFRQSSKSYNPHPQQLEFRGNSFVSLLRALDGRTLAETPKSSPCVSPEVESYFAPLVVKKQRRDRVVTAFDTLESSESNGMSPPMVNSTSPITPESSGLHSTIPGSTPFVAGKKPILERVSVSSGGLPVGKLFMADIWQDEDPETPDVVNVLVMDSGSPAVATASPGKTVSPSDALDMMIKCGGRDARLYQDSAATAGMTTTTPKRHRDQWKAKWSDTKRHSKDFFKKAKRGRGGAALNRSDYSESVSSLMEETNNSSGGARARFSGASGGSGASGVSGASQASSTSAATSSVACSDKEEANGPIGINFTDFSGAYSYQDMVTASEGTPRACHSDHFGSLEEDLEDGGEAELTSSYEHLFEKESLRTKFYKVFKKGT</sequence>
<protein>
    <submittedName>
        <fullName evidence="2">Uncharacterized protein</fullName>
    </submittedName>
</protein>
<evidence type="ECO:0000313" key="3">
    <source>
        <dbReference type="Proteomes" id="UP000182444"/>
    </source>
</evidence>
<dbReference type="GeneID" id="2907362"/>
<accession>A0A1D8N6M0</accession>
<reference evidence="2 3" key="1">
    <citation type="journal article" date="2016" name="PLoS ONE">
        <title>Sequence Assembly of Yarrowia lipolytica Strain W29/CLIB89 Shows Transposable Element Diversity.</title>
        <authorList>
            <person name="Magnan C."/>
            <person name="Yu J."/>
            <person name="Chang I."/>
            <person name="Jahn E."/>
            <person name="Kanomata Y."/>
            <person name="Wu J."/>
            <person name="Zeller M."/>
            <person name="Oakes M."/>
            <person name="Baldi P."/>
            <person name="Sandmeyer S."/>
        </authorList>
    </citation>
    <scope>NUCLEOTIDE SEQUENCE [LARGE SCALE GENOMIC DNA]</scope>
    <source>
        <strain evidence="3">CLIB89(W29)</strain>
    </source>
</reference>
<dbReference type="Proteomes" id="UP000182444">
    <property type="component" value="Chromosome 1B"/>
</dbReference>
<dbReference type="EMBL" id="CP017554">
    <property type="protein sequence ID" value="AOW01275.1"/>
    <property type="molecule type" value="Genomic_DNA"/>
</dbReference>
<gene>
    <name evidence="2" type="ORF">YALI1_B07578g</name>
</gene>
<dbReference type="VEuPathDB" id="FungiDB:YALI1_B07578g"/>
<name>A0A1D8N6M0_YARLL</name>
<dbReference type="AlphaFoldDB" id="A0A1D8N6M0"/>
<evidence type="ECO:0000256" key="1">
    <source>
        <dbReference type="SAM" id="MobiDB-lite"/>
    </source>
</evidence>
<feature type="compositionally biased region" description="Polar residues" evidence="1">
    <location>
        <begin position="268"/>
        <end position="280"/>
    </location>
</feature>
<feature type="region of interest" description="Disordered" evidence="1">
    <location>
        <begin position="98"/>
        <end position="124"/>
    </location>
</feature>
<evidence type="ECO:0000313" key="2">
    <source>
        <dbReference type="EMBL" id="AOW01275.1"/>
    </source>
</evidence>
<dbReference type="KEGG" id="yli:2907362"/>